<dbReference type="Proteomes" id="UP000269289">
    <property type="component" value="Unassembled WGS sequence"/>
</dbReference>
<evidence type="ECO:0000256" key="5">
    <source>
        <dbReference type="SAM" id="MobiDB-lite"/>
    </source>
</evidence>
<protein>
    <submittedName>
        <fullName evidence="7">TetR/AcrR family transcriptional regulator</fullName>
    </submittedName>
</protein>
<keyword evidence="2 4" id="KW-0238">DNA-binding</keyword>
<dbReference type="AlphaFoldDB" id="A0A3M2IVR2"/>
<dbReference type="Pfam" id="PF00440">
    <property type="entry name" value="TetR_N"/>
    <property type="match status" value="1"/>
</dbReference>
<dbReference type="InterPro" id="IPR001647">
    <property type="entry name" value="HTH_TetR"/>
</dbReference>
<evidence type="ECO:0000259" key="6">
    <source>
        <dbReference type="PROSITE" id="PS50977"/>
    </source>
</evidence>
<dbReference type="GO" id="GO:0000976">
    <property type="term" value="F:transcription cis-regulatory region binding"/>
    <property type="evidence" value="ECO:0007669"/>
    <property type="project" value="TreeGrafter"/>
</dbReference>
<feature type="compositionally biased region" description="Low complexity" evidence="5">
    <location>
        <begin position="7"/>
        <end position="19"/>
    </location>
</feature>
<dbReference type="PROSITE" id="PS50977">
    <property type="entry name" value="HTH_TETR_2"/>
    <property type="match status" value="1"/>
</dbReference>
<keyword evidence="8" id="KW-1185">Reference proteome</keyword>
<dbReference type="SUPFAM" id="SSF46689">
    <property type="entry name" value="Homeodomain-like"/>
    <property type="match status" value="1"/>
</dbReference>
<name>A0A3M2IVR2_9CELL</name>
<accession>A0A3M2IVR2</accession>
<dbReference type="EMBL" id="RFFI01000148">
    <property type="protein sequence ID" value="RMI03760.1"/>
    <property type="molecule type" value="Genomic_DNA"/>
</dbReference>
<feature type="DNA-binding region" description="H-T-H motif" evidence="4">
    <location>
        <begin position="59"/>
        <end position="78"/>
    </location>
</feature>
<reference evidence="7 8" key="1">
    <citation type="submission" date="2018-10" db="EMBL/GenBank/DDBJ databases">
        <title>Isolation, diversity and antifungal activity of actinobacteria from wheat.</title>
        <authorList>
            <person name="Han C."/>
        </authorList>
    </citation>
    <scope>NUCLEOTIDE SEQUENCE [LARGE SCALE GENOMIC DNA]</scope>
    <source>
        <strain evidence="7 8">NEAU-YY56</strain>
    </source>
</reference>
<evidence type="ECO:0000256" key="1">
    <source>
        <dbReference type="ARBA" id="ARBA00023015"/>
    </source>
</evidence>
<sequence>MPEQVDAPAAAAVPAVPVTPRRRGRPRSGPRANPGLSTRDEILAAAASLFSSQGYTDTTTRQIADRVGIKQASLYYHFADKSQILRSLLKGTVAPSVQFADWLGTAGPDGGPVDPAVALAGLARYDLDGLLRDRWNLHVVYRLLDIAETEFAETRESQVALRAHYRALSVAVLRTQGVDPEALPDADLELVFGLVEGIISQRQWGDDGTRAAYADAVVRGCLRLVHVPEPQIAAAVAAGTDLAATFRAQHPQD</sequence>
<feature type="domain" description="HTH tetR-type" evidence="6">
    <location>
        <begin position="36"/>
        <end position="96"/>
    </location>
</feature>
<evidence type="ECO:0000256" key="2">
    <source>
        <dbReference type="ARBA" id="ARBA00023125"/>
    </source>
</evidence>
<proteinExistence type="predicted"/>
<organism evidence="7 8">
    <name type="scientific">Cellulomonas triticagri</name>
    <dbReference type="NCBI Taxonomy" id="2483352"/>
    <lineage>
        <taxon>Bacteria</taxon>
        <taxon>Bacillati</taxon>
        <taxon>Actinomycetota</taxon>
        <taxon>Actinomycetes</taxon>
        <taxon>Micrococcales</taxon>
        <taxon>Cellulomonadaceae</taxon>
        <taxon>Cellulomonas</taxon>
    </lineage>
</organism>
<dbReference type="InterPro" id="IPR009057">
    <property type="entry name" value="Homeodomain-like_sf"/>
</dbReference>
<evidence type="ECO:0000256" key="4">
    <source>
        <dbReference type="PROSITE-ProRule" id="PRU00335"/>
    </source>
</evidence>
<feature type="region of interest" description="Disordered" evidence="5">
    <location>
        <begin position="1"/>
        <end position="37"/>
    </location>
</feature>
<dbReference type="PANTHER" id="PTHR30055">
    <property type="entry name" value="HTH-TYPE TRANSCRIPTIONAL REGULATOR RUTR"/>
    <property type="match status" value="1"/>
</dbReference>
<evidence type="ECO:0000256" key="3">
    <source>
        <dbReference type="ARBA" id="ARBA00023163"/>
    </source>
</evidence>
<dbReference type="OrthoDB" id="9805134at2"/>
<keyword evidence="1" id="KW-0805">Transcription regulation</keyword>
<dbReference type="InterPro" id="IPR050109">
    <property type="entry name" value="HTH-type_TetR-like_transc_reg"/>
</dbReference>
<keyword evidence="3" id="KW-0804">Transcription</keyword>
<gene>
    <name evidence="7" type="ORF">EBM89_18445</name>
</gene>
<dbReference type="RefSeq" id="WP_122151087.1">
    <property type="nucleotide sequence ID" value="NZ_RFFI01000148.1"/>
</dbReference>
<evidence type="ECO:0000313" key="8">
    <source>
        <dbReference type="Proteomes" id="UP000269289"/>
    </source>
</evidence>
<dbReference type="PRINTS" id="PR00455">
    <property type="entry name" value="HTHTETR"/>
</dbReference>
<dbReference type="GO" id="GO:0003700">
    <property type="term" value="F:DNA-binding transcription factor activity"/>
    <property type="evidence" value="ECO:0007669"/>
    <property type="project" value="TreeGrafter"/>
</dbReference>
<evidence type="ECO:0000313" key="7">
    <source>
        <dbReference type="EMBL" id="RMI03760.1"/>
    </source>
</evidence>
<dbReference type="Gene3D" id="1.10.357.10">
    <property type="entry name" value="Tetracycline Repressor, domain 2"/>
    <property type="match status" value="1"/>
</dbReference>
<dbReference type="PANTHER" id="PTHR30055:SF234">
    <property type="entry name" value="HTH-TYPE TRANSCRIPTIONAL REGULATOR BETI"/>
    <property type="match status" value="1"/>
</dbReference>
<comment type="caution">
    <text evidence="7">The sequence shown here is derived from an EMBL/GenBank/DDBJ whole genome shotgun (WGS) entry which is preliminary data.</text>
</comment>